<dbReference type="KEGG" id="maur:BOH66_13470"/>
<evidence type="ECO:0000259" key="2">
    <source>
        <dbReference type="Pfam" id="PF14021"/>
    </source>
</evidence>
<feature type="domain" description="TNT" evidence="2">
    <location>
        <begin position="107"/>
        <end position="153"/>
    </location>
</feature>
<gene>
    <name evidence="3" type="ORF">BOH66_13470</name>
</gene>
<dbReference type="AlphaFoldDB" id="A0A1P8UAN9"/>
<evidence type="ECO:0000256" key="1">
    <source>
        <dbReference type="SAM" id="MobiDB-lite"/>
    </source>
</evidence>
<dbReference type="RefSeq" id="WP_076691525.1">
    <property type="nucleotide sequence ID" value="NZ_CP018762.1"/>
</dbReference>
<dbReference type="OrthoDB" id="2086631at2"/>
<dbReference type="InterPro" id="IPR025331">
    <property type="entry name" value="TNT"/>
</dbReference>
<reference evidence="3 4" key="1">
    <citation type="submission" date="2016-12" db="EMBL/GenBank/DDBJ databases">
        <title>Complete genome sequence of Microbacterium aurum KACC 15219.</title>
        <authorList>
            <person name="Jung Y."/>
            <person name="Shin J.-H."/>
            <person name="Lee Y.-J."/>
            <person name="Yi H."/>
            <person name="Bahn Y.-S."/>
            <person name="Kim J.F."/>
            <person name="Lee D.-W."/>
        </authorList>
    </citation>
    <scope>NUCLEOTIDE SEQUENCE [LARGE SCALE GENOMIC DNA]</scope>
    <source>
        <strain evidence="3 4">KACC 15219</strain>
    </source>
</reference>
<dbReference type="Proteomes" id="UP000187185">
    <property type="component" value="Chromosome"/>
</dbReference>
<proteinExistence type="predicted"/>
<keyword evidence="4" id="KW-1185">Reference proteome</keyword>
<accession>A0A1P8UAN9</accession>
<dbReference type="GO" id="GO:0050135">
    <property type="term" value="F:NADP+ nucleosidase activity"/>
    <property type="evidence" value="ECO:0007669"/>
    <property type="project" value="InterPro"/>
</dbReference>
<dbReference type="EMBL" id="CP018762">
    <property type="protein sequence ID" value="APZ35146.1"/>
    <property type="molecule type" value="Genomic_DNA"/>
</dbReference>
<evidence type="ECO:0000313" key="4">
    <source>
        <dbReference type="Proteomes" id="UP000187185"/>
    </source>
</evidence>
<dbReference type="Pfam" id="PF14021">
    <property type="entry name" value="TNT"/>
    <property type="match status" value="1"/>
</dbReference>
<evidence type="ECO:0000313" key="3">
    <source>
        <dbReference type="EMBL" id="APZ35146.1"/>
    </source>
</evidence>
<organism evidence="3 4">
    <name type="scientific">Microbacterium aurum</name>
    <dbReference type="NCBI Taxonomy" id="36805"/>
    <lineage>
        <taxon>Bacteria</taxon>
        <taxon>Bacillati</taxon>
        <taxon>Actinomycetota</taxon>
        <taxon>Actinomycetes</taxon>
        <taxon>Micrococcales</taxon>
        <taxon>Microbacteriaceae</taxon>
        <taxon>Microbacterium</taxon>
    </lineage>
</organism>
<sequence length="230" mass="25365">MSSIKPVIRELRQAVLDGMAHAKDKLHQVADHLDDHLDTVIRRVRDQDHFDAPDATKNAPALPDATLVPRPETLTPDGRIDWSRAPGDGFVLDADGKPIFSEHVPQAGDRFDRYGEPSGRFVSPLSADGPFSYDSRSLPYVENPNAYHAYEWLHSPADVRSVYDSLDDATRGDVDLVLEQYSLDVSDLTTVLRGEAAAILEWGTSGGATQDLLPTSVELLDVMGMIREVF</sequence>
<feature type="region of interest" description="Disordered" evidence="1">
    <location>
        <begin position="50"/>
        <end position="79"/>
    </location>
</feature>
<name>A0A1P8UAN9_9MICO</name>
<protein>
    <recommendedName>
        <fullName evidence="2">TNT domain-containing protein</fullName>
    </recommendedName>
</protein>
<dbReference type="STRING" id="36805.BOH66_13470"/>